<name>A0A7W9Y737_9HYPH</name>
<gene>
    <name evidence="1" type="ORF">HNQ72_003009</name>
</gene>
<proteinExistence type="predicted"/>
<evidence type="ECO:0000313" key="1">
    <source>
        <dbReference type="EMBL" id="MBB6163191.1"/>
    </source>
</evidence>
<dbReference type="AlphaFoldDB" id="A0A7W9Y737"/>
<protein>
    <submittedName>
        <fullName evidence="1">Uncharacterized protein</fullName>
    </submittedName>
</protein>
<dbReference type="RefSeq" id="WP_183992940.1">
    <property type="nucleotide sequence ID" value="NZ_BMHW01000002.1"/>
</dbReference>
<dbReference type="Proteomes" id="UP000547879">
    <property type="component" value="Unassembled WGS sequence"/>
</dbReference>
<comment type="caution">
    <text evidence="1">The sequence shown here is derived from an EMBL/GenBank/DDBJ whole genome shotgun (WGS) entry which is preliminary data.</text>
</comment>
<keyword evidence="2" id="KW-1185">Reference proteome</keyword>
<evidence type="ECO:0000313" key="2">
    <source>
        <dbReference type="Proteomes" id="UP000547879"/>
    </source>
</evidence>
<accession>A0A7W9Y737</accession>
<dbReference type="EMBL" id="JACHEG010000002">
    <property type="protein sequence ID" value="MBB6163191.1"/>
    <property type="molecule type" value="Genomic_DNA"/>
</dbReference>
<reference evidence="1 2" key="1">
    <citation type="submission" date="2020-08" db="EMBL/GenBank/DDBJ databases">
        <title>Genomic Encyclopedia of Type Strains, Phase IV (KMG-IV): sequencing the most valuable type-strain genomes for metagenomic binning, comparative biology and taxonomic classification.</title>
        <authorList>
            <person name="Goeker M."/>
        </authorList>
    </citation>
    <scope>NUCLEOTIDE SEQUENCE [LARGE SCALE GENOMIC DNA]</scope>
    <source>
        <strain evidence="1 2">DSM 100734</strain>
    </source>
</reference>
<sequence>MKKITRSSANRSETWLSTLKTMAFQKIPDLVISEATEVMRQADKGKNSGLPRSALGEGAMNKIFEAVVRNGDQRVPVALVNLKQALEMSEKLVFEFSHPEHEAGKTDIFVGREVLQKLM</sequence>
<organism evidence="1 2">
    <name type="scientific">Rhizobium wenxiniae</name>
    <dbReference type="NCBI Taxonomy" id="1737357"/>
    <lineage>
        <taxon>Bacteria</taxon>
        <taxon>Pseudomonadati</taxon>
        <taxon>Pseudomonadota</taxon>
        <taxon>Alphaproteobacteria</taxon>
        <taxon>Hyphomicrobiales</taxon>
        <taxon>Rhizobiaceae</taxon>
        <taxon>Rhizobium/Agrobacterium group</taxon>
        <taxon>Rhizobium</taxon>
    </lineage>
</organism>